<dbReference type="InterPro" id="IPR001466">
    <property type="entry name" value="Beta-lactam-related"/>
</dbReference>
<dbReference type="InterPro" id="IPR012338">
    <property type="entry name" value="Beta-lactam/transpept-like"/>
</dbReference>
<dbReference type="Proteomes" id="UP000326903">
    <property type="component" value="Unassembled WGS sequence"/>
</dbReference>
<dbReference type="EMBL" id="VYQF01000006">
    <property type="protein sequence ID" value="KAA9037246.1"/>
    <property type="molecule type" value="Genomic_DNA"/>
</dbReference>
<name>A0A5J5IDL5_9BACT</name>
<evidence type="ECO:0000259" key="1">
    <source>
        <dbReference type="Pfam" id="PF00144"/>
    </source>
</evidence>
<proteinExistence type="predicted"/>
<gene>
    <name evidence="2" type="ORF">FW778_17620</name>
</gene>
<sequence>MPCRYHISKIVAIGRLLLMAFGILFLKGYAQCPNADKLDSFFSAIAAADKGMGSIAISKNGQVLYCHSIGYRLLNNQRPVTANCETKYRIGSITKMFTAVIIFQLIGEGKLGLLSTLDNYFPGIPNAHLITIEQLLRHRTGLRNFSRQRFGRAPKTHEEMLAIVKSGGTKFLPGLKFDYNNTNYLLLGYIIEKISGKSYETVVNERIISKINLKDIYCGHETSIENNECFSYRFKKRWKQSPVTDMSIPGASGNMVSTPAALTQFMDALFSGRLISFTNLSQMETMTDGYGMGMMKFPYQTKDAFGHTGSIDEFVSVAAHFLQDSLSIAYCSNGQLYPVQNIITRAMDIYFGKAPPICEMKFVISKTKHSKRYTGVYTNKKFPFEIIIRKKQKGLQVGGMGFTSLPLEYVSKNKFRLIAANIDMEFDAHCKGVKVFMGSNSYYLEKK</sequence>
<protein>
    <submittedName>
        <fullName evidence="2">Beta-lactamase family protein</fullName>
    </submittedName>
</protein>
<reference evidence="2 3" key="1">
    <citation type="submission" date="2019-09" db="EMBL/GenBank/DDBJ databases">
        <title>Draft genome sequence of Ginsengibacter sp. BR5-29.</title>
        <authorList>
            <person name="Im W.-T."/>
        </authorList>
    </citation>
    <scope>NUCLEOTIDE SEQUENCE [LARGE SCALE GENOMIC DNA]</scope>
    <source>
        <strain evidence="2 3">BR5-29</strain>
    </source>
</reference>
<dbReference type="PANTHER" id="PTHR46825">
    <property type="entry name" value="D-ALANYL-D-ALANINE-CARBOXYPEPTIDASE/ENDOPEPTIDASE AMPH"/>
    <property type="match status" value="1"/>
</dbReference>
<dbReference type="SUPFAM" id="SSF56601">
    <property type="entry name" value="beta-lactamase/transpeptidase-like"/>
    <property type="match status" value="1"/>
</dbReference>
<dbReference type="InterPro" id="IPR050491">
    <property type="entry name" value="AmpC-like"/>
</dbReference>
<dbReference type="RefSeq" id="WP_150416174.1">
    <property type="nucleotide sequence ID" value="NZ_VYQF01000006.1"/>
</dbReference>
<comment type="caution">
    <text evidence="2">The sequence shown here is derived from an EMBL/GenBank/DDBJ whole genome shotgun (WGS) entry which is preliminary data.</text>
</comment>
<evidence type="ECO:0000313" key="2">
    <source>
        <dbReference type="EMBL" id="KAA9037246.1"/>
    </source>
</evidence>
<dbReference type="PANTHER" id="PTHR46825:SF7">
    <property type="entry name" value="D-ALANYL-D-ALANINE CARBOXYPEPTIDASE"/>
    <property type="match status" value="1"/>
</dbReference>
<dbReference type="AlphaFoldDB" id="A0A5J5IDL5"/>
<feature type="domain" description="Beta-lactamase-related" evidence="1">
    <location>
        <begin position="54"/>
        <end position="336"/>
    </location>
</feature>
<dbReference type="Gene3D" id="3.40.710.10">
    <property type="entry name" value="DD-peptidase/beta-lactamase superfamily"/>
    <property type="match status" value="1"/>
</dbReference>
<organism evidence="2 3">
    <name type="scientific">Ginsengibacter hankyongi</name>
    <dbReference type="NCBI Taxonomy" id="2607284"/>
    <lineage>
        <taxon>Bacteria</taxon>
        <taxon>Pseudomonadati</taxon>
        <taxon>Bacteroidota</taxon>
        <taxon>Chitinophagia</taxon>
        <taxon>Chitinophagales</taxon>
        <taxon>Chitinophagaceae</taxon>
        <taxon>Ginsengibacter</taxon>
    </lineage>
</organism>
<keyword evidence="3" id="KW-1185">Reference proteome</keyword>
<accession>A0A5J5IDL5</accession>
<evidence type="ECO:0000313" key="3">
    <source>
        <dbReference type="Proteomes" id="UP000326903"/>
    </source>
</evidence>
<dbReference type="Pfam" id="PF00144">
    <property type="entry name" value="Beta-lactamase"/>
    <property type="match status" value="1"/>
</dbReference>